<dbReference type="Proteomes" id="UP001642483">
    <property type="component" value="Unassembled WGS sequence"/>
</dbReference>
<feature type="compositionally biased region" description="Low complexity" evidence="6">
    <location>
        <begin position="239"/>
        <end position="253"/>
    </location>
</feature>
<dbReference type="PRINTS" id="PR00389">
    <property type="entry name" value="PHPHLIPASEA2"/>
</dbReference>
<dbReference type="SMART" id="SM00085">
    <property type="entry name" value="PA2c"/>
    <property type="match status" value="1"/>
</dbReference>
<keyword evidence="5" id="KW-0732">Signal</keyword>
<dbReference type="PROSITE" id="PS00119">
    <property type="entry name" value="PA2_ASP"/>
    <property type="match status" value="1"/>
</dbReference>
<evidence type="ECO:0000259" key="7">
    <source>
        <dbReference type="SMART" id="SM00085"/>
    </source>
</evidence>
<feature type="chain" id="PRO_5044990607" description="Phospholipase A2-like central domain-containing protein" evidence="5">
    <location>
        <begin position="25"/>
        <end position="523"/>
    </location>
</feature>
<feature type="signal peptide" evidence="5">
    <location>
        <begin position="1"/>
        <end position="24"/>
    </location>
</feature>
<dbReference type="Gene3D" id="1.20.90.10">
    <property type="entry name" value="Phospholipase A2 domain"/>
    <property type="match status" value="1"/>
</dbReference>
<evidence type="ECO:0000256" key="5">
    <source>
        <dbReference type="RuleBase" id="RU361236"/>
    </source>
</evidence>
<dbReference type="PANTHER" id="PTHR11716:SF51">
    <property type="entry name" value="PHOSPHOLIPASE A2"/>
    <property type="match status" value="1"/>
</dbReference>
<evidence type="ECO:0000256" key="4">
    <source>
        <dbReference type="RuleBase" id="RU003654"/>
    </source>
</evidence>
<dbReference type="SUPFAM" id="SSF48619">
    <property type="entry name" value="Phospholipase A2, PLA2"/>
    <property type="match status" value="1"/>
</dbReference>
<dbReference type="PROSITE" id="PS00118">
    <property type="entry name" value="PA2_HIS"/>
    <property type="match status" value="1"/>
</dbReference>
<dbReference type="InterPro" id="IPR033113">
    <property type="entry name" value="PLA2_histidine"/>
</dbReference>
<gene>
    <name evidence="8" type="ORF">CVLEPA_LOCUS30679</name>
</gene>
<evidence type="ECO:0000256" key="6">
    <source>
        <dbReference type="SAM" id="MobiDB-lite"/>
    </source>
</evidence>
<feature type="region of interest" description="Disordered" evidence="6">
    <location>
        <begin position="239"/>
        <end position="353"/>
    </location>
</feature>
<keyword evidence="2 5" id="KW-0964">Secreted</keyword>
<proteinExistence type="inferred from homology"/>
<feature type="region of interest" description="Disordered" evidence="6">
    <location>
        <begin position="413"/>
        <end position="432"/>
    </location>
</feature>
<comment type="caution">
    <text evidence="8">The sequence shown here is derived from an EMBL/GenBank/DDBJ whole genome shotgun (WGS) entry which is preliminary data.</text>
</comment>
<feature type="domain" description="Phospholipase A2-like central" evidence="7">
    <location>
        <begin position="46"/>
        <end position="175"/>
    </location>
</feature>
<evidence type="ECO:0000313" key="9">
    <source>
        <dbReference type="Proteomes" id="UP001642483"/>
    </source>
</evidence>
<accession>A0ABP0H256</accession>
<feature type="compositionally biased region" description="Polar residues" evidence="6">
    <location>
        <begin position="342"/>
        <end position="353"/>
    </location>
</feature>
<dbReference type="PANTHER" id="PTHR11716">
    <property type="entry name" value="PHOSPHOLIPASE A2 FAMILY MEMBER"/>
    <property type="match status" value="1"/>
</dbReference>
<dbReference type="EMBL" id="CAWYQH010000163">
    <property type="protein sequence ID" value="CAK8697458.1"/>
    <property type="molecule type" value="Genomic_DNA"/>
</dbReference>
<dbReference type="InterPro" id="IPR016090">
    <property type="entry name" value="PLA2-like_dom"/>
</dbReference>
<organism evidence="8 9">
    <name type="scientific">Clavelina lepadiformis</name>
    <name type="common">Light-bulb sea squirt</name>
    <name type="synonym">Ascidia lepadiformis</name>
    <dbReference type="NCBI Taxonomy" id="159417"/>
    <lineage>
        <taxon>Eukaryota</taxon>
        <taxon>Metazoa</taxon>
        <taxon>Chordata</taxon>
        <taxon>Tunicata</taxon>
        <taxon>Ascidiacea</taxon>
        <taxon>Aplousobranchia</taxon>
        <taxon>Clavelinidae</taxon>
        <taxon>Clavelina</taxon>
    </lineage>
</organism>
<feature type="compositionally biased region" description="Basic residues" evidence="6">
    <location>
        <begin position="322"/>
        <end position="335"/>
    </location>
</feature>
<evidence type="ECO:0000256" key="1">
    <source>
        <dbReference type="ARBA" id="ARBA00004613"/>
    </source>
</evidence>
<name>A0ABP0H256_CLALP</name>
<reference evidence="8 9" key="1">
    <citation type="submission" date="2024-02" db="EMBL/GenBank/DDBJ databases">
        <authorList>
            <person name="Daric V."/>
            <person name="Darras S."/>
        </authorList>
    </citation>
    <scope>NUCLEOTIDE SEQUENCE [LARGE SCALE GENOMIC DNA]</scope>
</reference>
<dbReference type="InterPro" id="IPR001211">
    <property type="entry name" value="PLA2"/>
</dbReference>
<feature type="compositionally biased region" description="Polar residues" evidence="6">
    <location>
        <begin position="292"/>
        <end position="304"/>
    </location>
</feature>
<evidence type="ECO:0000256" key="3">
    <source>
        <dbReference type="ARBA" id="ARBA00023157"/>
    </source>
</evidence>
<feature type="compositionally biased region" description="Polar residues" evidence="6">
    <location>
        <begin position="260"/>
        <end position="281"/>
    </location>
</feature>
<comment type="similarity">
    <text evidence="4">Belongs to the phospholipase A2 family.</text>
</comment>
<evidence type="ECO:0000256" key="2">
    <source>
        <dbReference type="ARBA" id="ARBA00022525"/>
    </source>
</evidence>
<keyword evidence="9" id="KW-1185">Reference proteome</keyword>
<evidence type="ECO:0000313" key="8">
    <source>
        <dbReference type="EMBL" id="CAK8697458.1"/>
    </source>
</evidence>
<dbReference type="InterPro" id="IPR036444">
    <property type="entry name" value="PLipase_A2_dom_sf"/>
</dbReference>
<comment type="subcellular location">
    <subcellularLocation>
        <location evidence="1 5">Secreted</location>
    </subcellularLocation>
</comment>
<protein>
    <recommendedName>
        <fullName evidence="7">Phospholipase A2-like central domain-containing protein</fullName>
    </recommendedName>
</protein>
<sequence>MIRRRLFLLTYITTVLTSSLYVEGVPRPIEYLQEVGNQISKRIKRGAIGFHRAISCHQPDIIILGTYGSYGCFCGFSGKGVPIDDTDKCCKRHDECYAEAENITKTFLESLIIIGSTIFTSYDSECREGKVVCAKNSPFKDKLCNCDKEAALCFHKASASFHPQLMKIDTEKYCKAGCDLSDLNLTTHFEDRYHKTNLSTSGNNTKKAVKLCDLDENANDRQYHQIQPIAHDTHKISEVTTTSDTEGPTTTEENVVKGNQLASTTSAIHASPTEIPSNSKAPSKAGEGDTLDYQTTMTISTLDNLTERSTSDSRTPTSKVDHRQHHHKKRPKHKIKQDLLERSTSSTKAPVTTDTPKVEMIEMSTKPNVAPTPMPSLFDVKDHKDDGIAVKTQTGTIPENKQVDDYFDIQENAKNESKTSKPAPPSDDLDKSTDLVVPALRNLHNNDPDELLDIVESIEKDLRKNSSGPVGLPKVSSLYSNPKPRLSDANDHGGGGQKGLRSSFTMTWYAAYSLIVIMLTIAQ</sequence>
<dbReference type="Pfam" id="PF00068">
    <property type="entry name" value="Phospholip_A2_1"/>
    <property type="match status" value="1"/>
</dbReference>
<dbReference type="InterPro" id="IPR033112">
    <property type="entry name" value="PLA2_Asp_AS"/>
</dbReference>
<dbReference type="CDD" id="cd00125">
    <property type="entry name" value="PLA2c"/>
    <property type="match status" value="1"/>
</dbReference>
<keyword evidence="3" id="KW-1015">Disulfide bond</keyword>
<feature type="region of interest" description="Disordered" evidence="6">
    <location>
        <begin position="463"/>
        <end position="498"/>
    </location>
</feature>